<name>A0A6L6PUQ2_9BURK</name>
<accession>A0A6L6PUQ2</accession>
<dbReference type="InterPro" id="IPR011050">
    <property type="entry name" value="Pectin_lyase_fold/virulence"/>
</dbReference>
<evidence type="ECO:0000313" key="1">
    <source>
        <dbReference type="EMBL" id="MTW00824.1"/>
    </source>
</evidence>
<dbReference type="AlphaFoldDB" id="A0A6L6PUQ2"/>
<keyword evidence="2" id="KW-1185">Reference proteome</keyword>
<gene>
    <name evidence="1" type="ORF">GM668_01855</name>
</gene>
<reference evidence="1 2" key="1">
    <citation type="submission" date="2019-11" db="EMBL/GenBank/DDBJ databases">
        <title>Type strains purchased from KCTC, JCM and DSMZ.</title>
        <authorList>
            <person name="Lu H."/>
        </authorList>
    </citation>
    <scope>NUCLEOTIDE SEQUENCE [LARGE SCALE GENOMIC DNA]</scope>
    <source>
        <strain evidence="1 2">KCTC 42409</strain>
    </source>
</reference>
<dbReference type="Proteomes" id="UP000484015">
    <property type="component" value="Unassembled WGS sequence"/>
</dbReference>
<sequence>MDGTQTYRGDVCRITASNLTIKGVRGRPKIDAGGKNADGKGTWVITGNDVTVDNVEMFGSAVSDRNGAAIRVEGNNFTLRNSFLHDNENGVLTGASPTSRLVMEFNEFGHNGNGDGYSHNVYVGQVASLVFRHNYSHDAHIGHNLKSRAQINMVAYNRFSSLNKGETGSTAAGKPSYEIDISNGGNAYIIGNVIQQPAEHSNSNMLAYGLEAPGKPGDKLYVINNTFINDAHAGTFVLIGDKVTAAALLQNNFFSGKGNITNQQRATQVTNYQGTEADFVNRAVYDLHPNDNRRVINAGAEPPKLESGISLVPTRQYKHVAAGEPRPVIGALDVGAYQTVIVQESKKPWYNILKN</sequence>
<evidence type="ECO:0008006" key="3">
    <source>
        <dbReference type="Google" id="ProtNLM"/>
    </source>
</evidence>
<dbReference type="InterPro" id="IPR012334">
    <property type="entry name" value="Pectin_lyas_fold"/>
</dbReference>
<comment type="caution">
    <text evidence="1">The sequence shown here is derived from an EMBL/GenBank/DDBJ whole genome shotgun (WGS) entry which is preliminary data.</text>
</comment>
<dbReference type="EMBL" id="WNLA01000001">
    <property type="protein sequence ID" value="MTW00824.1"/>
    <property type="molecule type" value="Genomic_DNA"/>
</dbReference>
<dbReference type="Gene3D" id="2.160.20.10">
    <property type="entry name" value="Single-stranded right-handed beta-helix, Pectin lyase-like"/>
    <property type="match status" value="1"/>
</dbReference>
<proteinExistence type="predicted"/>
<organism evidence="1 2">
    <name type="scientific">Pseudoduganella ginsengisoli</name>
    <dbReference type="NCBI Taxonomy" id="1462440"/>
    <lineage>
        <taxon>Bacteria</taxon>
        <taxon>Pseudomonadati</taxon>
        <taxon>Pseudomonadota</taxon>
        <taxon>Betaproteobacteria</taxon>
        <taxon>Burkholderiales</taxon>
        <taxon>Oxalobacteraceae</taxon>
        <taxon>Telluria group</taxon>
        <taxon>Pseudoduganella</taxon>
    </lineage>
</organism>
<dbReference type="SUPFAM" id="SSF51126">
    <property type="entry name" value="Pectin lyase-like"/>
    <property type="match status" value="1"/>
</dbReference>
<evidence type="ECO:0000313" key="2">
    <source>
        <dbReference type="Proteomes" id="UP000484015"/>
    </source>
</evidence>
<protein>
    <recommendedName>
        <fullName evidence="3">Right handed beta helix domain-containing protein</fullName>
    </recommendedName>
</protein>